<name>B3SBS9_TRIAD</name>
<dbReference type="KEGG" id="tad:TRIADDRAFT_61723"/>
<evidence type="ECO:0000313" key="2">
    <source>
        <dbReference type="Proteomes" id="UP000009022"/>
    </source>
</evidence>
<dbReference type="EMBL" id="DS985266">
    <property type="protein sequence ID" value="EDV19808.1"/>
    <property type="molecule type" value="Genomic_DNA"/>
</dbReference>
<organism evidence="1 2">
    <name type="scientific">Trichoplax adhaerens</name>
    <name type="common">Trichoplax reptans</name>
    <dbReference type="NCBI Taxonomy" id="10228"/>
    <lineage>
        <taxon>Eukaryota</taxon>
        <taxon>Metazoa</taxon>
        <taxon>Placozoa</taxon>
        <taxon>Uniplacotomia</taxon>
        <taxon>Trichoplacea</taxon>
        <taxon>Trichoplacidae</taxon>
        <taxon>Trichoplax</taxon>
    </lineage>
</organism>
<dbReference type="InParanoid" id="B3SBS9"/>
<accession>B3SBS9</accession>
<proteinExistence type="predicted"/>
<reference evidence="1 2" key="1">
    <citation type="journal article" date="2008" name="Nature">
        <title>The Trichoplax genome and the nature of placozoans.</title>
        <authorList>
            <person name="Srivastava M."/>
            <person name="Begovic E."/>
            <person name="Chapman J."/>
            <person name="Putnam N.H."/>
            <person name="Hellsten U."/>
            <person name="Kawashima T."/>
            <person name="Kuo A."/>
            <person name="Mitros T."/>
            <person name="Salamov A."/>
            <person name="Carpenter M.L."/>
            <person name="Signorovitch A.Y."/>
            <person name="Moreno M.A."/>
            <person name="Kamm K."/>
            <person name="Grimwood J."/>
            <person name="Schmutz J."/>
            <person name="Shapiro H."/>
            <person name="Grigoriev I.V."/>
            <person name="Buss L.W."/>
            <person name="Schierwater B."/>
            <person name="Dellaporta S.L."/>
            <person name="Rokhsar D.S."/>
        </authorList>
    </citation>
    <scope>NUCLEOTIDE SEQUENCE [LARGE SCALE GENOMIC DNA]</scope>
    <source>
        <strain evidence="1 2">Grell-BS-1999</strain>
    </source>
</reference>
<dbReference type="RefSeq" id="XP_002117678.1">
    <property type="nucleotide sequence ID" value="XM_002117642.1"/>
</dbReference>
<evidence type="ECO:0000313" key="1">
    <source>
        <dbReference type="EMBL" id="EDV19808.1"/>
    </source>
</evidence>
<dbReference type="Proteomes" id="UP000009022">
    <property type="component" value="Unassembled WGS sequence"/>
</dbReference>
<dbReference type="GeneID" id="6758891"/>
<dbReference type="AlphaFoldDB" id="B3SBS9"/>
<keyword evidence="2" id="KW-1185">Reference proteome</keyword>
<dbReference type="PhylomeDB" id="B3SBS9"/>
<dbReference type="CTD" id="6758891"/>
<protein>
    <submittedName>
        <fullName evidence="1">Uncharacterized protein</fullName>
    </submittedName>
</protein>
<gene>
    <name evidence="1" type="ORF">TRIADDRAFT_61723</name>
</gene>
<dbReference type="HOGENOM" id="CLU_318410_0_0_1"/>
<sequence length="914" mass="104101">MSQNFTESIDNSTSIFDDQAETLNDTKFGTADNAASSLQSEDDIKAQQNFIEQDEAIIKVENTSIESSTVFESNYNEVNFNSESNQSMKKEIKKENEDELQEDFNNYFDQSNENRDFIEDNNKFLDMEQNSKSEHSKLTGAEQVCQHGVHFSCQDCKLQKQRALTRNRVRLHRMRKRQKQYLQSLMDDNEQIPYASRCANGAISRSRGYAISTNNRVEDRKYQLANSSVEKANQGYYVEPSKIPNSNLLLHSLQVSGHKEHSNCNTSIYYPSSSNNVSAEAIIYSEKEDQNNPFCSKCLRKYDKSRNLASSFCPHTQPMRGRARNFGLLNSTSKNLYDKSVAPNTNEHHHLNKDRVDHQGDYGNFDLNNVIAKTAYGDDQEMDNFHCIADAAGDNFLNDTASYDCSHGANKITDVIDYIDKMTTDSKTSLVKKKHYCGIGKECIVYVCSRGKCRGSLQNANIANYCPYGIKLINNFSCGNTYRVKVFGQHNHKVQEKDILSANQKLHGKVKKWITACLLSGMSIKRIFKASIDQENILSIGRIPICNVALKGLDAASAWHPSINQIAKVKKMVKKSRNSYVKLKLNIPKMLDKYRDQVLYISTFEDTESINLYLSMANKGLSICNADSFSPIKVPNNLFLCVLQTEYMRARMLSIQNLRSGKSVLHYSGTKKLNACGLVLGAFLYRCHAKLGEIVAYVILSDHSVELLGTALSKLILVGLKPDIGITNKCNSMICAFECLFGPSFPVFIDRSSILDQWKRWLASSRHHPPNCFPSPADQCFILDKIRILATTTEVENFAIEKRILLRYCKKKGLDHVNHHYSNKYGLSLEQALKSYNDQNIQRKIPLYDCCEKFWCLVYQKSDSELISSESLSAIGRRHFEELYHHIDMKKGRNVQKFIYQVFDIMKLQCHAAK</sequence>